<keyword evidence="2" id="KW-0472">Membrane</keyword>
<keyword evidence="2" id="KW-1133">Transmembrane helix</keyword>
<name>A0A0N1NZM0_9EURO</name>
<accession>A0A0N1NZM0</accession>
<feature type="region of interest" description="Disordered" evidence="1">
    <location>
        <begin position="89"/>
        <end position="134"/>
    </location>
</feature>
<dbReference type="GeneID" id="28740155"/>
<protein>
    <recommendedName>
        <fullName evidence="6">GPI anchored cell wall protein</fullName>
    </recommendedName>
</protein>
<dbReference type="EMBL" id="LFJN01000010">
    <property type="protein sequence ID" value="KPI41196.1"/>
    <property type="molecule type" value="Genomic_DNA"/>
</dbReference>
<dbReference type="Proteomes" id="UP000038010">
    <property type="component" value="Unassembled WGS sequence"/>
</dbReference>
<gene>
    <name evidence="4" type="ORF">AB675_7873</name>
</gene>
<dbReference type="OrthoDB" id="4776947at2759"/>
<reference evidence="4 5" key="1">
    <citation type="submission" date="2015-06" db="EMBL/GenBank/DDBJ databases">
        <title>Draft genome of the ant-associated black yeast Phialophora attae CBS 131958.</title>
        <authorList>
            <person name="Moreno L.F."/>
            <person name="Stielow B.J."/>
            <person name="de Hoog S."/>
            <person name="Vicente V.A."/>
            <person name="Weiss V.A."/>
            <person name="de Vries M."/>
            <person name="Cruz L.M."/>
            <person name="Souza E.M."/>
        </authorList>
    </citation>
    <scope>NUCLEOTIDE SEQUENCE [LARGE SCALE GENOMIC DNA]</scope>
    <source>
        <strain evidence="4 5">CBS 131958</strain>
    </source>
</reference>
<evidence type="ECO:0000256" key="1">
    <source>
        <dbReference type="SAM" id="MobiDB-lite"/>
    </source>
</evidence>
<dbReference type="VEuPathDB" id="FungiDB:AB675_7873"/>
<organism evidence="4 5">
    <name type="scientific">Cyphellophora attinorum</name>
    <dbReference type="NCBI Taxonomy" id="1664694"/>
    <lineage>
        <taxon>Eukaryota</taxon>
        <taxon>Fungi</taxon>
        <taxon>Dikarya</taxon>
        <taxon>Ascomycota</taxon>
        <taxon>Pezizomycotina</taxon>
        <taxon>Eurotiomycetes</taxon>
        <taxon>Chaetothyriomycetidae</taxon>
        <taxon>Chaetothyriales</taxon>
        <taxon>Cyphellophoraceae</taxon>
        <taxon>Cyphellophora</taxon>
    </lineage>
</organism>
<evidence type="ECO:0008006" key="6">
    <source>
        <dbReference type="Google" id="ProtNLM"/>
    </source>
</evidence>
<comment type="caution">
    <text evidence="4">The sequence shown here is derived from an EMBL/GenBank/DDBJ whole genome shotgun (WGS) entry which is preliminary data.</text>
</comment>
<dbReference type="AlphaFoldDB" id="A0A0N1NZM0"/>
<keyword evidence="5" id="KW-1185">Reference proteome</keyword>
<evidence type="ECO:0000256" key="3">
    <source>
        <dbReference type="SAM" id="SignalP"/>
    </source>
</evidence>
<proteinExistence type="predicted"/>
<sequence length="161" mass="15780">MKAPTLLPPAFFTASILFTPATALAVADTQPPACLLAAVNEQPSPANMVAICGTDAPKVQDAIQSLCEGSDKQSAAQGAFTAPRYVPSSTTTVGTGTASSAGSVTAAPTSGTSTSASMGPTASTSTSGSRSPIIPPAMSDTKVLGTAVVVVLGVLWGAIVL</sequence>
<dbReference type="RefSeq" id="XP_018001159.1">
    <property type="nucleotide sequence ID" value="XM_018148275.1"/>
</dbReference>
<evidence type="ECO:0000256" key="2">
    <source>
        <dbReference type="SAM" id="Phobius"/>
    </source>
</evidence>
<keyword evidence="2" id="KW-0812">Transmembrane</keyword>
<evidence type="ECO:0000313" key="4">
    <source>
        <dbReference type="EMBL" id="KPI41196.1"/>
    </source>
</evidence>
<feature type="chain" id="PRO_5005879471" description="GPI anchored cell wall protein" evidence="3">
    <location>
        <begin position="24"/>
        <end position="161"/>
    </location>
</feature>
<evidence type="ECO:0000313" key="5">
    <source>
        <dbReference type="Proteomes" id="UP000038010"/>
    </source>
</evidence>
<feature type="transmembrane region" description="Helical" evidence="2">
    <location>
        <begin position="143"/>
        <end position="160"/>
    </location>
</feature>
<feature type="signal peptide" evidence="3">
    <location>
        <begin position="1"/>
        <end position="23"/>
    </location>
</feature>
<keyword evidence="3" id="KW-0732">Signal</keyword>
<feature type="compositionally biased region" description="Low complexity" evidence="1">
    <location>
        <begin position="89"/>
        <end position="129"/>
    </location>
</feature>
<dbReference type="STRING" id="1664694.A0A0N1NZM0"/>